<gene>
    <name evidence="1" type="ORF">PCAMFM013_S015g000041</name>
</gene>
<proteinExistence type="predicted"/>
<keyword evidence="2" id="KW-1185">Reference proteome</keyword>
<organism evidence="1 2">
    <name type="scientific">Penicillium camemberti (strain FM 013)</name>
    <dbReference type="NCBI Taxonomy" id="1429867"/>
    <lineage>
        <taxon>Eukaryota</taxon>
        <taxon>Fungi</taxon>
        <taxon>Dikarya</taxon>
        <taxon>Ascomycota</taxon>
        <taxon>Pezizomycotina</taxon>
        <taxon>Eurotiomycetes</taxon>
        <taxon>Eurotiomycetidae</taxon>
        <taxon>Eurotiales</taxon>
        <taxon>Aspergillaceae</taxon>
        <taxon>Penicillium</taxon>
    </lineage>
</organism>
<dbReference type="Proteomes" id="UP000053732">
    <property type="component" value="Unassembled WGS sequence"/>
</dbReference>
<dbReference type="EMBL" id="HG793148">
    <property type="protein sequence ID" value="CRL25455.1"/>
    <property type="molecule type" value="Genomic_DNA"/>
</dbReference>
<protein>
    <submittedName>
        <fullName evidence="1">Str. FM013</fullName>
    </submittedName>
</protein>
<reference evidence="1 2" key="1">
    <citation type="journal article" date="2014" name="Nat. Commun.">
        <title>Multiple recent horizontal transfers of a large genomic region in cheese making fungi.</title>
        <authorList>
            <person name="Cheeseman K."/>
            <person name="Ropars J."/>
            <person name="Renault P."/>
            <person name="Dupont J."/>
            <person name="Gouzy J."/>
            <person name="Branca A."/>
            <person name="Abraham A.L."/>
            <person name="Ceppi M."/>
            <person name="Conseiller E."/>
            <person name="Debuchy R."/>
            <person name="Malagnac F."/>
            <person name="Goarin A."/>
            <person name="Silar P."/>
            <person name="Lacoste S."/>
            <person name="Sallet E."/>
            <person name="Bensimon A."/>
            <person name="Giraud T."/>
            <person name="Brygoo Y."/>
        </authorList>
    </citation>
    <scope>NUCLEOTIDE SEQUENCE [LARGE SCALE GENOMIC DNA]</scope>
    <source>
        <strain evidence="2">FM 013</strain>
    </source>
</reference>
<sequence length="120" mass="13369">MKDIPPAGVGIVWDRFNQRLSTSLSSPSRPAVFPTGFPAGWTFNYVGPFLVNHFKSAGSLSHVAFSRLDVHYGVFDTNMTIFWKHGRLDTAVWKWKESAGGTELVEHEEEEKGMATRAIG</sequence>
<name>A0A0G4PGV1_PENC3</name>
<evidence type="ECO:0000313" key="2">
    <source>
        <dbReference type="Proteomes" id="UP000053732"/>
    </source>
</evidence>
<dbReference type="AlphaFoldDB" id="A0A0G4PGV1"/>
<accession>A0A0G4PGV1</accession>
<evidence type="ECO:0000313" key="1">
    <source>
        <dbReference type="EMBL" id="CRL25455.1"/>
    </source>
</evidence>